<dbReference type="VEuPathDB" id="CryptoDB:Cvel_20046"/>
<feature type="transmembrane region" description="Helical" evidence="1">
    <location>
        <begin position="21"/>
        <end position="38"/>
    </location>
</feature>
<reference evidence="2" key="1">
    <citation type="submission" date="2014-11" db="EMBL/GenBank/DDBJ databases">
        <authorList>
            <person name="Otto D Thomas"/>
            <person name="Naeem Raeece"/>
        </authorList>
    </citation>
    <scope>NUCLEOTIDE SEQUENCE</scope>
</reference>
<accession>A0A0G4G364</accession>
<feature type="transmembrane region" description="Helical" evidence="1">
    <location>
        <begin position="50"/>
        <end position="68"/>
    </location>
</feature>
<organism evidence="2">
    <name type="scientific">Chromera velia CCMP2878</name>
    <dbReference type="NCBI Taxonomy" id="1169474"/>
    <lineage>
        <taxon>Eukaryota</taxon>
        <taxon>Sar</taxon>
        <taxon>Alveolata</taxon>
        <taxon>Colpodellida</taxon>
        <taxon>Chromeraceae</taxon>
        <taxon>Chromera</taxon>
    </lineage>
</organism>
<keyword evidence="1" id="KW-0812">Transmembrane</keyword>
<gene>
    <name evidence="2" type="ORF">Cvel_20046</name>
</gene>
<dbReference type="AlphaFoldDB" id="A0A0G4G364"/>
<name>A0A0G4G364_9ALVE</name>
<evidence type="ECO:0000313" key="2">
    <source>
        <dbReference type="EMBL" id="CEM22684.1"/>
    </source>
</evidence>
<protein>
    <submittedName>
        <fullName evidence="2">Uncharacterized protein</fullName>
    </submittedName>
</protein>
<proteinExistence type="predicted"/>
<keyword evidence="1" id="KW-0472">Membrane</keyword>
<keyword evidence="1" id="KW-1133">Transmembrane helix</keyword>
<evidence type="ECO:0000256" key="1">
    <source>
        <dbReference type="SAM" id="Phobius"/>
    </source>
</evidence>
<sequence length="96" mass="10868">MVFSCLLLKRLDCVWKGIGDVVATLLTYLFAISVFNNGDPDAFKGFEVKVALILTVVATVISYILTKLPPEEEQERRMEERRTTLMTTRGNTLISR</sequence>
<dbReference type="EMBL" id="CDMZ01000852">
    <property type="protein sequence ID" value="CEM22684.1"/>
    <property type="molecule type" value="Genomic_DNA"/>
</dbReference>